<evidence type="ECO:0000313" key="2">
    <source>
        <dbReference type="Proteomes" id="UP000790709"/>
    </source>
</evidence>
<sequence length="105" mass="10966">MLNKSTTIFIAAVVAAVAQAAEVQWFTSRSCDGGSALDYRNVACNTCIDPDGDWYAVEVTGIGSNQAVTAHNQHGCTSSSVVGQQYGNICLEAGNTALRSVYVAC</sequence>
<keyword evidence="2" id="KW-1185">Reference proteome</keyword>
<name>A0ACB8BTI5_9AGAM</name>
<reference evidence="1" key="1">
    <citation type="journal article" date="2021" name="New Phytol.">
        <title>Evolutionary innovations through gain and loss of genes in the ectomycorrhizal Boletales.</title>
        <authorList>
            <person name="Wu G."/>
            <person name="Miyauchi S."/>
            <person name="Morin E."/>
            <person name="Kuo A."/>
            <person name="Drula E."/>
            <person name="Varga T."/>
            <person name="Kohler A."/>
            <person name="Feng B."/>
            <person name="Cao Y."/>
            <person name="Lipzen A."/>
            <person name="Daum C."/>
            <person name="Hundley H."/>
            <person name="Pangilinan J."/>
            <person name="Johnson J."/>
            <person name="Barry K."/>
            <person name="LaButti K."/>
            <person name="Ng V."/>
            <person name="Ahrendt S."/>
            <person name="Min B."/>
            <person name="Choi I.G."/>
            <person name="Park H."/>
            <person name="Plett J.M."/>
            <person name="Magnuson J."/>
            <person name="Spatafora J.W."/>
            <person name="Nagy L.G."/>
            <person name="Henrissat B."/>
            <person name="Grigoriev I.V."/>
            <person name="Yang Z.L."/>
            <person name="Xu J."/>
            <person name="Martin F.M."/>
        </authorList>
    </citation>
    <scope>NUCLEOTIDE SEQUENCE</scope>
    <source>
        <strain evidence="1">KUC20120723A-06</strain>
    </source>
</reference>
<protein>
    <submittedName>
        <fullName evidence="1">Uncharacterized protein</fullName>
    </submittedName>
</protein>
<dbReference type="Proteomes" id="UP000790709">
    <property type="component" value="Unassembled WGS sequence"/>
</dbReference>
<proteinExistence type="predicted"/>
<accession>A0ACB8BTI5</accession>
<gene>
    <name evidence="1" type="ORF">BV22DRAFT_171209</name>
</gene>
<comment type="caution">
    <text evidence="1">The sequence shown here is derived from an EMBL/GenBank/DDBJ whole genome shotgun (WGS) entry which is preliminary data.</text>
</comment>
<organism evidence="1 2">
    <name type="scientific">Leucogyrophana mollusca</name>
    <dbReference type="NCBI Taxonomy" id="85980"/>
    <lineage>
        <taxon>Eukaryota</taxon>
        <taxon>Fungi</taxon>
        <taxon>Dikarya</taxon>
        <taxon>Basidiomycota</taxon>
        <taxon>Agaricomycotina</taxon>
        <taxon>Agaricomycetes</taxon>
        <taxon>Agaricomycetidae</taxon>
        <taxon>Boletales</taxon>
        <taxon>Boletales incertae sedis</taxon>
        <taxon>Leucogyrophana</taxon>
    </lineage>
</organism>
<dbReference type="EMBL" id="MU266348">
    <property type="protein sequence ID" value="KAH7928841.1"/>
    <property type="molecule type" value="Genomic_DNA"/>
</dbReference>
<evidence type="ECO:0000313" key="1">
    <source>
        <dbReference type="EMBL" id="KAH7928841.1"/>
    </source>
</evidence>